<keyword evidence="8" id="KW-1185">Reference proteome</keyword>
<feature type="region of interest" description="Disordered" evidence="4">
    <location>
        <begin position="136"/>
        <end position="171"/>
    </location>
</feature>
<comment type="subcellular location">
    <subcellularLocation>
        <location evidence="1">Nucleus</location>
    </subcellularLocation>
</comment>
<dbReference type="InterPro" id="IPR006910">
    <property type="entry name" value="Rad21_Rec8_N"/>
</dbReference>
<dbReference type="InterPro" id="IPR023093">
    <property type="entry name" value="ScpA-like_C"/>
</dbReference>
<accession>A0A1J9QZW1</accession>
<feature type="domain" description="Rad21/Rec8-like protein N-terminal" evidence="6">
    <location>
        <begin position="1"/>
        <end position="100"/>
    </location>
</feature>
<dbReference type="FunFam" id="1.10.10.580:FF:000004">
    <property type="entry name" value="Double-strand-break repair protein rad21"/>
    <property type="match status" value="1"/>
</dbReference>
<keyword evidence="3" id="KW-0539">Nucleus</keyword>
<dbReference type="Pfam" id="PF04824">
    <property type="entry name" value="Rad21_Rec8"/>
    <property type="match status" value="1"/>
</dbReference>
<evidence type="ECO:0000256" key="1">
    <source>
        <dbReference type="ARBA" id="ARBA00004123"/>
    </source>
</evidence>
<evidence type="ECO:0000256" key="2">
    <source>
        <dbReference type="ARBA" id="ARBA00009870"/>
    </source>
</evidence>
<dbReference type="GO" id="GO:0005634">
    <property type="term" value="C:nucleus"/>
    <property type="evidence" value="ECO:0007669"/>
    <property type="project" value="UniProtKB-SubCell"/>
</dbReference>
<proteinExistence type="inferred from homology"/>
<evidence type="ECO:0008006" key="9">
    <source>
        <dbReference type="Google" id="ProtNLM"/>
    </source>
</evidence>
<dbReference type="PANTHER" id="PTHR12585">
    <property type="entry name" value="SCC1 / RAD21 FAMILY MEMBER"/>
    <property type="match status" value="1"/>
</dbReference>
<organism evidence="7 8">
    <name type="scientific">Blastomyces percursus</name>
    <dbReference type="NCBI Taxonomy" id="1658174"/>
    <lineage>
        <taxon>Eukaryota</taxon>
        <taxon>Fungi</taxon>
        <taxon>Dikarya</taxon>
        <taxon>Ascomycota</taxon>
        <taxon>Pezizomycotina</taxon>
        <taxon>Eurotiomycetes</taxon>
        <taxon>Eurotiomycetidae</taxon>
        <taxon>Onygenales</taxon>
        <taxon>Ajellomycetaceae</taxon>
        <taxon>Blastomyces</taxon>
    </lineage>
</organism>
<dbReference type="InterPro" id="IPR036390">
    <property type="entry name" value="WH_DNA-bd_sf"/>
</dbReference>
<gene>
    <name evidence="7" type="ORF">ACJ73_07305</name>
</gene>
<dbReference type="EMBL" id="LGTZ01001447">
    <property type="protein sequence ID" value="OJD21356.1"/>
    <property type="molecule type" value="Genomic_DNA"/>
</dbReference>
<dbReference type="GO" id="GO:0007064">
    <property type="term" value="P:mitotic sister chromatid cohesion"/>
    <property type="evidence" value="ECO:0007669"/>
    <property type="project" value="TreeGrafter"/>
</dbReference>
<evidence type="ECO:0000256" key="3">
    <source>
        <dbReference type="ARBA" id="ARBA00023242"/>
    </source>
</evidence>
<evidence type="ECO:0000259" key="6">
    <source>
        <dbReference type="Pfam" id="PF04825"/>
    </source>
</evidence>
<comment type="similarity">
    <text evidence="2">Belongs to the rad21 family.</text>
</comment>
<dbReference type="SUPFAM" id="SSF46785">
    <property type="entry name" value="Winged helix' DNA-binding domain"/>
    <property type="match status" value="1"/>
</dbReference>
<dbReference type="Proteomes" id="UP000242791">
    <property type="component" value="Unassembled WGS sequence"/>
</dbReference>
<dbReference type="GO" id="GO:0030892">
    <property type="term" value="C:mitotic cohesin complex"/>
    <property type="evidence" value="ECO:0007669"/>
    <property type="project" value="TreeGrafter"/>
</dbReference>
<dbReference type="Pfam" id="PF04825">
    <property type="entry name" value="Rad21_Rec8_N"/>
    <property type="match status" value="1"/>
</dbReference>
<dbReference type="VEuPathDB" id="FungiDB:ACJ73_07305"/>
<name>A0A1J9QZW1_9EURO</name>
<dbReference type="GO" id="GO:1990414">
    <property type="term" value="P:replication-born double-strand break repair via sister chromatid exchange"/>
    <property type="evidence" value="ECO:0007669"/>
    <property type="project" value="TreeGrafter"/>
</dbReference>
<evidence type="ECO:0000313" key="7">
    <source>
        <dbReference type="EMBL" id="OJD21356.1"/>
    </source>
</evidence>
<feature type="domain" description="Rad21/Rec8-like protein C-terminal eukaryotic" evidence="5">
    <location>
        <begin position="531"/>
        <end position="568"/>
    </location>
</feature>
<dbReference type="CDD" id="cd21788">
    <property type="entry name" value="Rad21_Rec8_M_SpRad21p-like"/>
    <property type="match status" value="1"/>
</dbReference>
<sequence>MFYSETLLSKTGPLARVWLSANLERKLTKSHILQSDIESSVSAIVDQGQAPMALRLSGQLLLGVVRIYSRKTRYLLDDCNEALMKIKMAFRLTNNNDLPSSVTLPAGGITLPDVLTESDLFMNLDTSVLFSQPMPQLATEGKRPTSSLGWSSQLLPDSTPTQRFATPIERPHLEDDTGLVLDLGEDDMPLGHDMSIEVGRDAPAPRSVGDDLFSDDHRPFDDDLELHHSEAGIQFGKPGAEVDAHDNVDNFLQRDDDVLMGGIEEELRVPIAEEDTTVMPVGESSGFLRDSQSPLSSVRSSVVRELDDSFMNENETIRQPQKVKRRKIIQLDIDTVISSHQIKEQQADRSSILKPASILPRDPLLLTLMNMQKNGDFVSSVMGGNYQNWAPELREMLSIDAVRQASELKRKRDSGIADMDVDGADKMPRLDLGEEDGFLHADEGVELGGDTTLNQQSEIHLAGDEERPHDLSDDEAAAYQADGFNDSSSVVHPAESGPISLGTQHAVHLLRDRFGGEPSSEGTAQTKKNSVVFQDLLPENITSKSDATKMFFEVLVLATKDAVKVEQSPGTIGGRLKIRAKQGLWGSWAETEAGGEVATQTQEVAV</sequence>
<dbReference type="STRING" id="1658174.A0A1J9QZW1"/>
<evidence type="ECO:0000256" key="4">
    <source>
        <dbReference type="SAM" id="MobiDB-lite"/>
    </source>
</evidence>
<reference evidence="7 8" key="1">
    <citation type="submission" date="2015-08" db="EMBL/GenBank/DDBJ databases">
        <title>Emmonsia species relationships and genome sequence.</title>
        <authorList>
            <person name="Cuomo C.A."/>
            <person name="Schwartz I.S."/>
            <person name="Kenyon C."/>
            <person name="De Hoog G.S."/>
            <person name="Govender N.P."/>
            <person name="Botha A."/>
            <person name="Moreno L."/>
            <person name="De Vries M."/>
            <person name="Munoz J.F."/>
            <person name="Stielow J.B."/>
        </authorList>
    </citation>
    <scope>NUCLEOTIDE SEQUENCE [LARGE SCALE GENOMIC DNA]</scope>
    <source>
        <strain evidence="7 8">EI222</strain>
    </source>
</reference>
<dbReference type="InterPro" id="IPR039781">
    <property type="entry name" value="Rad21/Rec8-like"/>
</dbReference>
<dbReference type="GO" id="GO:0003682">
    <property type="term" value="F:chromatin binding"/>
    <property type="evidence" value="ECO:0007669"/>
    <property type="project" value="TreeGrafter"/>
</dbReference>
<dbReference type="PANTHER" id="PTHR12585:SF69">
    <property type="entry name" value="FI11703P"/>
    <property type="match status" value="1"/>
</dbReference>
<evidence type="ECO:0000259" key="5">
    <source>
        <dbReference type="Pfam" id="PF04824"/>
    </source>
</evidence>
<protein>
    <recommendedName>
        <fullName evidence="9">Rad21/Rec8-like protein N-terminal domain-containing protein</fullName>
    </recommendedName>
</protein>
<dbReference type="Gene3D" id="1.10.10.580">
    <property type="entry name" value="Structural maintenance of chromosome 1. Chain E"/>
    <property type="match status" value="1"/>
</dbReference>
<feature type="compositionally biased region" description="Polar residues" evidence="4">
    <location>
        <begin position="144"/>
        <end position="164"/>
    </location>
</feature>
<comment type="caution">
    <text evidence="7">The sequence shown here is derived from an EMBL/GenBank/DDBJ whole genome shotgun (WGS) entry which is preliminary data.</text>
</comment>
<dbReference type="InterPro" id="IPR006909">
    <property type="entry name" value="Rad21/Rec8_C_eu"/>
</dbReference>
<evidence type="ECO:0000313" key="8">
    <source>
        <dbReference type="Proteomes" id="UP000242791"/>
    </source>
</evidence>
<dbReference type="AlphaFoldDB" id="A0A1J9QZW1"/>
<dbReference type="OrthoDB" id="10071381at2759"/>